<dbReference type="AlphaFoldDB" id="A0AAU7AZV4"/>
<dbReference type="InterPro" id="IPR043128">
    <property type="entry name" value="Rev_trsase/Diguanyl_cyclase"/>
</dbReference>
<organism evidence="3">
    <name type="scientific">Paraconexibacter sp. AEG42_29</name>
    <dbReference type="NCBI Taxonomy" id="2997339"/>
    <lineage>
        <taxon>Bacteria</taxon>
        <taxon>Bacillati</taxon>
        <taxon>Actinomycetota</taxon>
        <taxon>Thermoleophilia</taxon>
        <taxon>Solirubrobacterales</taxon>
        <taxon>Paraconexibacteraceae</taxon>
        <taxon>Paraconexibacter</taxon>
    </lineage>
</organism>
<reference evidence="3" key="1">
    <citation type="submission" date="2022-12" db="EMBL/GenBank/DDBJ databases">
        <title>Paraconexibacter alkalitolerans sp. nov. and Baekduia alba sp. nov., isolated from soil and emended description of the genera Paraconexibacter (Chun et al., 2020) and Baekduia (An et al., 2020).</title>
        <authorList>
            <person name="Vieira S."/>
            <person name="Huber K.J."/>
            <person name="Geppert A."/>
            <person name="Wolf J."/>
            <person name="Neumann-Schaal M."/>
            <person name="Muesken M."/>
            <person name="Overmann J."/>
        </authorList>
    </citation>
    <scope>NUCLEOTIDE SEQUENCE</scope>
    <source>
        <strain evidence="3">AEG42_29</strain>
    </source>
</reference>
<evidence type="ECO:0000259" key="2">
    <source>
        <dbReference type="PROSITE" id="PS50887"/>
    </source>
</evidence>
<protein>
    <recommendedName>
        <fullName evidence="2">GGDEF domain-containing protein</fullName>
    </recommendedName>
</protein>
<dbReference type="Pfam" id="PF00990">
    <property type="entry name" value="GGDEF"/>
    <property type="match status" value="1"/>
</dbReference>
<dbReference type="SUPFAM" id="SSF55073">
    <property type="entry name" value="Nucleotide cyclase"/>
    <property type="match status" value="1"/>
</dbReference>
<name>A0AAU7AZV4_9ACTN</name>
<dbReference type="KEGG" id="parq:DSM112329_04026"/>
<dbReference type="EMBL" id="CP114014">
    <property type="protein sequence ID" value="XAY07146.1"/>
    <property type="molecule type" value="Genomic_DNA"/>
</dbReference>
<accession>A0AAU7AZV4</accession>
<feature type="compositionally biased region" description="Low complexity" evidence="1">
    <location>
        <begin position="210"/>
        <end position="222"/>
    </location>
</feature>
<feature type="region of interest" description="Disordered" evidence="1">
    <location>
        <begin position="163"/>
        <end position="230"/>
    </location>
</feature>
<sequence>MPAGPTFHGRPPRPVAGLPDLDGVAVAKAWLLELLSHRPLQDVASVPVELLAREAPALCSAIAEAVAGDAALVRLQSGDRAALAARAGVLAGAVGPVDVVTAVDALRAVLHRALRSGDDAALAADTGDRLAHVCAHVAARTLGATPSVTVPTTDAAPRDLGIDLAAHGPAAPPASGDSVGREAFAPGSAGPSPPAVAVFPGPPAGGQGGSTTARPAGEHSGSGPEGGHVSALRTALADATGPVTLLAIELDGLERLVAVEGDDTVVAMLLPVEHVLAATAGPQTLLIREQPGRWWLIAPGIGSDTGREFAGQVAATFVAAAPVHHGVRLTASIGIAVFPDDGRDVEGLLDHSDQGVFTARALGVPVA</sequence>
<evidence type="ECO:0000256" key="1">
    <source>
        <dbReference type="SAM" id="MobiDB-lite"/>
    </source>
</evidence>
<dbReference type="InterPro" id="IPR000160">
    <property type="entry name" value="GGDEF_dom"/>
</dbReference>
<feature type="domain" description="GGDEF" evidence="2">
    <location>
        <begin position="241"/>
        <end position="367"/>
    </location>
</feature>
<dbReference type="PROSITE" id="PS50887">
    <property type="entry name" value="GGDEF"/>
    <property type="match status" value="1"/>
</dbReference>
<dbReference type="Gene3D" id="3.30.70.270">
    <property type="match status" value="1"/>
</dbReference>
<proteinExistence type="predicted"/>
<dbReference type="InterPro" id="IPR029787">
    <property type="entry name" value="Nucleotide_cyclase"/>
</dbReference>
<evidence type="ECO:0000313" key="3">
    <source>
        <dbReference type="EMBL" id="XAY07146.1"/>
    </source>
</evidence>
<feature type="compositionally biased region" description="Low complexity" evidence="1">
    <location>
        <begin position="183"/>
        <end position="199"/>
    </location>
</feature>
<gene>
    <name evidence="3" type="ORF">DSM112329_04026</name>
</gene>
<dbReference type="RefSeq" id="WP_354698352.1">
    <property type="nucleotide sequence ID" value="NZ_CP114014.1"/>
</dbReference>